<reference evidence="6" key="1">
    <citation type="journal article" date="2017" name="J. Eukaryot. Microbiol.">
        <title>Role of Modular Polyketide Synthases in the Production of Polyether Ladder Compounds in Ciguatoxin-producing Gambierdiscus polynesiensis and G.excentricus (Dinophyceae).</title>
        <authorList>
            <person name="Kohli G.S."/>
            <person name="Campbell K."/>
            <person name="John U."/>
            <person name="Smith K.F."/>
            <person name="Fraga S."/>
            <person name="Rhodes L.L."/>
            <person name="Murray S.A."/>
        </authorList>
    </citation>
    <scope>NUCLEOTIDE SEQUENCE</scope>
    <source>
        <strain evidence="6">Contig_4093</strain>
    </source>
</reference>
<evidence type="ECO:0000256" key="3">
    <source>
        <dbReference type="ARBA" id="ARBA00022679"/>
    </source>
</evidence>
<dbReference type="Gene3D" id="3.40.47.10">
    <property type="match status" value="1"/>
</dbReference>
<keyword evidence="1" id="KW-0596">Phosphopantetheine</keyword>
<feature type="domain" description="Ketosynthase family 3 (KS3)" evidence="5">
    <location>
        <begin position="347"/>
        <end position="764"/>
    </location>
</feature>
<dbReference type="PANTHER" id="PTHR43775:SF37">
    <property type="entry name" value="SI:DKEY-61P9.11"/>
    <property type="match status" value="1"/>
</dbReference>
<evidence type="ECO:0000259" key="5">
    <source>
        <dbReference type="PROSITE" id="PS52004"/>
    </source>
</evidence>
<dbReference type="EMBL" id="KX395768">
    <property type="protein sequence ID" value="AQS99186.1"/>
    <property type="molecule type" value="Transcribed_RNA"/>
</dbReference>
<dbReference type="InterPro" id="IPR018201">
    <property type="entry name" value="Ketoacyl_synth_AS"/>
</dbReference>
<dbReference type="PROSITE" id="PS00606">
    <property type="entry name" value="KS3_1"/>
    <property type="match status" value="1"/>
</dbReference>
<organism evidence="6">
    <name type="scientific">Gambierdiscus excentricus</name>
    <dbReference type="NCBI Taxonomy" id="986170"/>
    <lineage>
        <taxon>Eukaryota</taxon>
        <taxon>Sar</taxon>
        <taxon>Alveolata</taxon>
        <taxon>Dinophyceae</taxon>
        <taxon>Gonyaulacales</taxon>
        <taxon>Pyrocystaceae</taxon>
        <taxon>Gambierdiscus</taxon>
    </lineage>
</organism>
<dbReference type="GO" id="GO:0004312">
    <property type="term" value="F:fatty acid synthase activity"/>
    <property type="evidence" value="ECO:0007669"/>
    <property type="project" value="TreeGrafter"/>
</dbReference>
<dbReference type="CDD" id="cd00833">
    <property type="entry name" value="PKS"/>
    <property type="match status" value="1"/>
</dbReference>
<dbReference type="InterPro" id="IPR050091">
    <property type="entry name" value="PKS_NRPS_Biosynth_Enz"/>
</dbReference>
<sequence>MLGGHSHRGQSMSDLALVGDGETFEFGPLEGRLVTLLSSSSVELTERTGRAYAWSRSERRYLVETFSGTRLEVGEDEIEEYEHEAAEDAGFDLAWPLRSPHGHAIFSFMVAENLKRKGYCVIQAFGNVEAREAMVALANARADDFTRPKREFEEAYLGRNPMSKVAWIEGERVENVALEHYNRCLKDLHLLLLPVAGEVLGFAPWTNRMGTMLRRSFSDAKEEQALDIGSLDEEDVTEGAIEKHLEFVQRRRLCLLYVVEGAGGVIELHPRDGSAFEAVDLQPGRDRLLVFRHDEMSYAYEPEDSSDLVIQTWIVDPPSQLQLTKINGEFEEEDDTKRGPPAPPGPGVLTWITSLMCRVAGKGYGGGEEAWPIYCTNVDGYIEIPNGRFDLDFYYDPNGDFGKTRTKHSALVSDEDLQLFDPDFFQWTEEEAQHSSCILRLCMDGGFEVMYRAGFSRDELRGQRVGYYVGHTCDFESATGFSAPHRLNYFLGLTGRASIIDTACSSALVSMCMCHQDVSLGRACAGAIAGVGCLLDVRPYIAMSSGRMISSRGRSHTFDHSADGYGRGEGIACCFLEDGRNGGGKTPLREKAQINVPMELGRFAASAMNQDGRSASITAPSGPAQTACIKASLKECGLTPDRIIFGECHGTGTALGDPIEVGSSRMVNDPYDRYTPLMLGAAKTQVGHLELGAGAVGAMRSVLVLVYATVPPNCHVGQLNEHFSLDGFPVSMPCEAVASPQKANFLGVNSFGFGGTNARCELWGRWRGYDEVNAKDGSVLPKMDRLNYISTPCPQCLGPMCWLCGVAIPKQAAFRGKHHCSAIRNEFAKYEVCSNCYDGGYQHSKPEYTDVPNPGGLRVYLTGSWSDWKGFSEFATTEDAGVYECAIRIGDMRREQFRIVVDMDTVLSIYPVVPKAGKAARIAGPDNEWKGLHWEINGEDDDMPEGTVYRIELKWPEDGEAWKSISWEPTEEMLPSMQQVRITSGHRYAIAGTWTSWATANMAQHPLESAMWEAQVRIGQTGEEQFRFIRDGDEEQLIYPALAQATDPSVPVMGPDGSAQGRSWLVRGKPGTTKLVRLHVVNGQISVVVASPEEGDKTWRSVPRQYCLVGSWTEGDLSVMEADAARPGYYRAWMAVGPNCREEFQILVDGDPAKRIYPVFPNAPPGTALFSGPDAGGEDLTWEIIGRPGQEFEIVLDLQAEDRRKAVTCKLLSLEESAEVGFAQLTA</sequence>
<evidence type="ECO:0000313" key="6">
    <source>
        <dbReference type="EMBL" id="AQS99186.1"/>
    </source>
</evidence>
<evidence type="ECO:0000256" key="1">
    <source>
        <dbReference type="ARBA" id="ARBA00022450"/>
    </source>
</evidence>
<dbReference type="InterPro" id="IPR016039">
    <property type="entry name" value="Thiolase-like"/>
</dbReference>
<dbReference type="GO" id="GO:0004315">
    <property type="term" value="F:3-oxoacyl-[acyl-carrier-protein] synthase activity"/>
    <property type="evidence" value="ECO:0007669"/>
    <property type="project" value="InterPro"/>
</dbReference>
<dbReference type="SUPFAM" id="SSF53901">
    <property type="entry name" value="Thiolase-like"/>
    <property type="match status" value="1"/>
</dbReference>
<proteinExistence type="inferred from homology"/>
<dbReference type="GO" id="GO:0006633">
    <property type="term" value="P:fatty acid biosynthetic process"/>
    <property type="evidence" value="ECO:0007669"/>
    <property type="project" value="InterPro"/>
</dbReference>
<comment type="similarity">
    <text evidence="4">Belongs to the thiolase-like superfamily. Beta-ketoacyl-ACP synthases family.</text>
</comment>
<dbReference type="SMART" id="SM00825">
    <property type="entry name" value="PKS_KS"/>
    <property type="match status" value="1"/>
</dbReference>
<dbReference type="AlphaFoldDB" id="A0A1S6K811"/>
<dbReference type="NCBIfam" id="TIGR04556">
    <property type="entry name" value="PKS_assoc"/>
    <property type="match status" value="1"/>
</dbReference>
<dbReference type="Pfam" id="PF02801">
    <property type="entry name" value="Ketoacyl-synt_C"/>
    <property type="match status" value="1"/>
</dbReference>
<name>A0A1S6K811_9DINO</name>
<evidence type="ECO:0000256" key="2">
    <source>
        <dbReference type="ARBA" id="ARBA00022553"/>
    </source>
</evidence>
<dbReference type="InterPro" id="IPR020841">
    <property type="entry name" value="PKS_Beta-ketoAc_synthase_dom"/>
</dbReference>
<dbReference type="InterPro" id="IPR014031">
    <property type="entry name" value="Ketoacyl_synth_C"/>
</dbReference>
<dbReference type="InterPro" id="IPR014030">
    <property type="entry name" value="Ketoacyl_synth_N"/>
</dbReference>
<dbReference type="InterPro" id="IPR030834">
    <property type="entry name" value="PKS_assoc_dom"/>
</dbReference>
<dbReference type="PANTHER" id="PTHR43775">
    <property type="entry name" value="FATTY ACID SYNTHASE"/>
    <property type="match status" value="1"/>
</dbReference>
<dbReference type="PROSITE" id="PS52004">
    <property type="entry name" value="KS3_2"/>
    <property type="match status" value="1"/>
</dbReference>
<evidence type="ECO:0000256" key="4">
    <source>
        <dbReference type="RuleBase" id="RU003694"/>
    </source>
</evidence>
<accession>A0A1S6K811</accession>
<keyword evidence="3 4" id="KW-0808">Transferase</keyword>
<dbReference type="Pfam" id="PF00109">
    <property type="entry name" value="ketoacyl-synt"/>
    <property type="match status" value="1"/>
</dbReference>
<dbReference type="Gene3D" id="2.60.120.620">
    <property type="entry name" value="q2cbj1_9rhob like domain"/>
    <property type="match status" value="1"/>
</dbReference>
<keyword evidence="2" id="KW-0597">Phosphoprotein</keyword>
<protein>
    <submittedName>
        <fullName evidence="6">Type I polyketide synthase</fullName>
    </submittedName>
</protein>